<dbReference type="SUPFAM" id="SSF52799">
    <property type="entry name" value="(Phosphotyrosine protein) phosphatases II"/>
    <property type="match status" value="1"/>
</dbReference>
<evidence type="ECO:0000313" key="2">
    <source>
        <dbReference type="EMBL" id="KKL49580.1"/>
    </source>
</evidence>
<feature type="domain" description="Tyrosine specific protein phosphatases" evidence="1">
    <location>
        <begin position="116"/>
        <end position="134"/>
    </location>
</feature>
<proteinExistence type="predicted"/>
<dbReference type="PROSITE" id="PS50056">
    <property type="entry name" value="TYR_PHOSPHATASE_2"/>
    <property type="match status" value="1"/>
</dbReference>
<dbReference type="InterPro" id="IPR026893">
    <property type="entry name" value="Tyr/Ser_Pase_IphP-type"/>
</dbReference>
<dbReference type="InterPro" id="IPR016130">
    <property type="entry name" value="Tyr_Pase_AS"/>
</dbReference>
<accession>A0A0F9EX76</accession>
<organism evidence="2">
    <name type="scientific">marine sediment metagenome</name>
    <dbReference type="NCBI Taxonomy" id="412755"/>
    <lineage>
        <taxon>unclassified sequences</taxon>
        <taxon>metagenomes</taxon>
        <taxon>ecological metagenomes</taxon>
    </lineage>
</organism>
<dbReference type="InterPro" id="IPR029021">
    <property type="entry name" value="Prot-tyrosine_phosphatase-like"/>
</dbReference>
<dbReference type="EMBL" id="LAZR01032908">
    <property type="protein sequence ID" value="KKL49580.1"/>
    <property type="molecule type" value="Genomic_DNA"/>
</dbReference>
<dbReference type="InterPro" id="IPR000387">
    <property type="entry name" value="Tyr_Pase_dom"/>
</dbReference>
<dbReference type="PROSITE" id="PS00383">
    <property type="entry name" value="TYR_PHOSPHATASE_1"/>
    <property type="match status" value="1"/>
</dbReference>
<comment type="caution">
    <text evidence="2">The sequence shown here is derived from an EMBL/GenBank/DDBJ whole genome shotgun (WGS) entry which is preliminary data.</text>
</comment>
<gene>
    <name evidence="2" type="ORF">LCGC14_2314080</name>
</gene>
<name>A0A0F9EX76_9ZZZZ</name>
<reference evidence="2" key="1">
    <citation type="journal article" date="2015" name="Nature">
        <title>Complex archaea that bridge the gap between prokaryotes and eukaryotes.</title>
        <authorList>
            <person name="Spang A."/>
            <person name="Saw J.H."/>
            <person name="Jorgensen S.L."/>
            <person name="Zaremba-Niedzwiedzka K."/>
            <person name="Martijn J."/>
            <person name="Lind A.E."/>
            <person name="van Eijk R."/>
            <person name="Schleper C."/>
            <person name="Guy L."/>
            <person name="Ettema T.J."/>
        </authorList>
    </citation>
    <scope>NUCLEOTIDE SEQUENCE</scope>
</reference>
<dbReference type="GO" id="GO:0004721">
    <property type="term" value="F:phosphoprotein phosphatase activity"/>
    <property type="evidence" value="ECO:0007669"/>
    <property type="project" value="InterPro"/>
</dbReference>
<dbReference type="Pfam" id="PF13350">
    <property type="entry name" value="Y_phosphatase3"/>
    <property type="match status" value="1"/>
</dbReference>
<evidence type="ECO:0000259" key="1">
    <source>
        <dbReference type="PROSITE" id="PS50056"/>
    </source>
</evidence>
<sequence>MGEQIDYGPDEGAEFLQNWYWRLLFRRAEWMPEFQVLRSGWLRGWRRNWIYDHVQFKTIVNLASVPEKARDRREAKWADERGIGIVHYSWGSGGPPNDLEEPKLAARWILRDLQRPIWVHCVAGKDRTGALIAIMQLQSGASWRKVWDTWKKFGIPNPGWVNYVRTLL</sequence>
<dbReference type="Gene3D" id="3.90.190.10">
    <property type="entry name" value="Protein tyrosine phosphatase superfamily"/>
    <property type="match status" value="1"/>
</dbReference>
<protein>
    <recommendedName>
        <fullName evidence="1">Tyrosine specific protein phosphatases domain-containing protein</fullName>
    </recommendedName>
</protein>
<dbReference type="AlphaFoldDB" id="A0A0F9EX76"/>